<sequence>MPPAKGLARDRFKRHRIPVNTGGDSDQSNVRPVRSMVAGLEVAPLTSVDQTHAQAHTVACCGKPPGQT</sequence>
<name>L7FFR3_STRT8</name>
<comment type="caution">
    <text evidence="2">The sequence shown here is derived from an EMBL/GenBank/DDBJ whole genome shotgun (WGS) entry which is preliminary data.</text>
</comment>
<gene>
    <name evidence="2" type="ORF">STRTUCAR8_10148</name>
</gene>
<proteinExistence type="predicted"/>
<protein>
    <submittedName>
        <fullName evidence="2">Uncharacterized protein</fullName>
    </submittedName>
</protein>
<dbReference type="Proteomes" id="UP000010931">
    <property type="component" value="Unassembled WGS sequence"/>
</dbReference>
<accession>L7FFR3</accession>
<reference evidence="2 3" key="1">
    <citation type="journal article" date="2011" name="Plasmid">
        <title>Streptomyces turgidiscabies Car8 contains a modular pathogenicity island that shares virulence genes with other actinobacterial plant pathogens.</title>
        <authorList>
            <person name="Huguet-Tapia J.C."/>
            <person name="Badger J.H."/>
            <person name="Loria R."/>
            <person name="Pettis G.S."/>
        </authorList>
    </citation>
    <scope>NUCLEOTIDE SEQUENCE [LARGE SCALE GENOMIC DNA]</scope>
    <source>
        <strain evidence="2 3">Car8</strain>
    </source>
</reference>
<evidence type="ECO:0000313" key="2">
    <source>
        <dbReference type="EMBL" id="ELP70147.1"/>
    </source>
</evidence>
<keyword evidence="3" id="KW-1185">Reference proteome</keyword>
<feature type="region of interest" description="Disordered" evidence="1">
    <location>
        <begin position="1"/>
        <end position="31"/>
    </location>
</feature>
<dbReference type="AlphaFoldDB" id="L7FFR3"/>
<organism evidence="2 3">
    <name type="scientific">Streptomyces turgidiscabies (strain Car8)</name>
    <dbReference type="NCBI Taxonomy" id="698760"/>
    <lineage>
        <taxon>Bacteria</taxon>
        <taxon>Bacillati</taxon>
        <taxon>Actinomycetota</taxon>
        <taxon>Actinomycetes</taxon>
        <taxon>Kitasatosporales</taxon>
        <taxon>Streptomycetaceae</taxon>
        <taxon>Streptomyces</taxon>
    </lineage>
</organism>
<evidence type="ECO:0000256" key="1">
    <source>
        <dbReference type="SAM" id="MobiDB-lite"/>
    </source>
</evidence>
<evidence type="ECO:0000313" key="3">
    <source>
        <dbReference type="Proteomes" id="UP000010931"/>
    </source>
</evidence>
<dbReference type="EMBL" id="AEJB01000104">
    <property type="protein sequence ID" value="ELP70147.1"/>
    <property type="molecule type" value="Genomic_DNA"/>
</dbReference>